<protein>
    <recommendedName>
        <fullName evidence="8">t-SNARE coiled-coil homology domain-containing protein</fullName>
    </recommendedName>
</protein>
<comment type="subcellular location">
    <subcellularLocation>
        <location evidence="1">Nucleus</location>
        <location evidence="1">Nucleolus</location>
    </subcellularLocation>
</comment>
<dbReference type="GO" id="GO:0034457">
    <property type="term" value="C:Mpp10 complex"/>
    <property type="evidence" value="ECO:0007669"/>
    <property type="project" value="InterPro"/>
</dbReference>
<dbReference type="InterPro" id="IPR012173">
    <property type="entry name" value="Mpp10"/>
</dbReference>
<feature type="region of interest" description="Disordered" evidence="7">
    <location>
        <begin position="821"/>
        <end position="870"/>
    </location>
</feature>
<evidence type="ECO:0000256" key="3">
    <source>
        <dbReference type="ARBA" id="ARBA00022552"/>
    </source>
</evidence>
<feature type="region of interest" description="Disordered" evidence="7">
    <location>
        <begin position="899"/>
        <end position="921"/>
    </location>
</feature>
<keyword evidence="10" id="KW-1185">Reference proteome</keyword>
<dbReference type="AlphaFoldDB" id="A0A4S4L6A2"/>
<comment type="similarity">
    <text evidence="6">Belongs to the MPP10 family.</text>
</comment>
<feature type="compositionally biased region" description="Acidic residues" evidence="7">
    <location>
        <begin position="388"/>
        <end position="400"/>
    </location>
</feature>
<dbReference type="Proteomes" id="UP000308199">
    <property type="component" value="Unassembled WGS sequence"/>
</dbReference>
<evidence type="ECO:0000259" key="8">
    <source>
        <dbReference type="PROSITE" id="PS50192"/>
    </source>
</evidence>
<dbReference type="EMBL" id="SGPK01000168">
    <property type="protein sequence ID" value="THH06925.1"/>
    <property type="molecule type" value="Genomic_DNA"/>
</dbReference>
<evidence type="ECO:0000256" key="4">
    <source>
        <dbReference type="ARBA" id="ARBA00023242"/>
    </source>
</evidence>
<dbReference type="SMART" id="SM00397">
    <property type="entry name" value="t_SNARE"/>
    <property type="match status" value="2"/>
</dbReference>
<comment type="caution">
    <text evidence="9">The sequence shown here is derived from an EMBL/GenBank/DDBJ whole genome shotgun (WGS) entry which is preliminary data.</text>
</comment>
<feature type="region of interest" description="Disordered" evidence="7">
    <location>
        <begin position="757"/>
        <end position="795"/>
    </location>
</feature>
<dbReference type="GO" id="GO:0005732">
    <property type="term" value="C:sno(s)RNA-containing ribonucleoprotein complex"/>
    <property type="evidence" value="ECO:0007669"/>
    <property type="project" value="InterPro"/>
</dbReference>
<evidence type="ECO:0000256" key="6">
    <source>
        <dbReference type="ARBA" id="ARBA00029455"/>
    </source>
</evidence>
<sequence>MSSETDPKTNQLPLELRRLSLLIDERPEKFASGDEDIQEAALIAAKYIFDLTLKVESRAQPHLAELIESMQPTRAPQTRAQARAAAQNGHLQSPSVNHAILTPTPLSGLFVSGMEEDQIWAQLELKSMNMCATLEDVFDAGDVDARGTRDFDEQDEDSEDDSSELDEDAMEGLEGIGPNGQDWEMHDSEEDEDESDKDEGEDSAEEEDLEENITELCDPSSEEENEENDLAALDLAAGPSSRHMPTRKFGRKEHAELDDGFFNLSEFNAEIEEAESVNVSRGSLSKVHDDDDSEDEDVDFFIPHDTGGLGDDKDDDSGEVYYRDFFEPPPKQAPKAKRNLAILPPKGKNSKVQFDDQVKVKTIKSKGKGLSLKSADFWIAQEMDDEDGKNEDFMFNDEDPQGMRNDGEEGLMSDDESELDQGREAIERLKDDLFAEGDDAPKSGLSTYEARMAAIREQIAQLEAENVGEKDWVLKGEVSSRARPQNALLEEDLEFEHLMKAVPVVTDEVVQDLEARIKVRILEGRFDDVVRKRAVDDKPFLPSRVLELQDTKSKESLAQIYENEYMAAQTGGTLDDRDGKLQKEHDEIEKLWESVCSKLDALCNAHFTPKQPKATISTVSNVSAISLESALPTAKATSTILAPEEVFAPVSSDLRVKSEMTPAEKQALRAKERKKRQKQRETLATGVDKFARMKGIKGVKKQKEVALKSMIKTGKGVTVIGKKTITVAQSRFYKAAIFSSLIIYLLTLWPGSSATRTSLLSPPVESVTFGRPPPSSAPPSYRSSSTTYIASRDGDLSDPRAYGNLSVVSYQQNSARYYGNPSYAGGGHGDTGRPIVRQKSDGYGANANYSDSRLDQSYAPQTQYRSRNEYGVTGGVSDVYARGERDLDTDRNALFAGSAPIQEGGNKFMDGPGGSVPQTSGEEEEDVEGIKAQTKFLKQDTVASTRNALRVAREAEEAGRATLLRLGEQSEKIANTERHLDISKGHALRADDNADEIKKLNRSIFIPAITFNKDAKRLAQERKRELRYQEEMAERELTMEDIYISRFRIDEAATSGRSNGRDTDEEGIGGIRRQKTSAVQNLRMEERKRYQFEATESDDEMEDEIDDNLDEILDATKRMKTLGLAMGSELRDQNDRLGRVTGKVDKLGLKVDSSTAKVRLLGEEVENAD</sequence>
<dbReference type="PANTHER" id="PTHR17039">
    <property type="entry name" value="U3 SMALL NUCLEOLAR RIBONUCLEOPROTEIN PROTEIN MPP10"/>
    <property type="match status" value="1"/>
</dbReference>
<dbReference type="Gene3D" id="1.20.5.110">
    <property type="match status" value="2"/>
</dbReference>
<dbReference type="PROSITE" id="PS50192">
    <property type="entry name" value="T_SNARE"/>
    <property type="match status" value="1"/>
</dbReference>
<gene>
    <name evidence="9" type="ORF">EW145_g3748</name>
</gene>
<dbReference type="CDD" id="cd15886">
    <property type="entry name" value="SNARE_SEC9N"/>
    <property type="match status" value="1"/>
</dbReference>
<feature type="region of interest" description="Disordered" evidence="7">
    <location>
        <begin position="388"/>
        <end position="414"/>
    </location>
</feature>
<keyword evidence="2" id="KW-0690">Ribosome biogenesis</keyword>
<dbReference type="Pfam" id="PF04006">
    <property type="entry name" value="Mpp10"/>
    <property type="match status" value="1"/>
</dbReference>
<dbReference type="PANTHER" id="PTHR17039:SF0">
    <property type="entry name" value="U3 SMALL NUCLEOLAR RIBONUCLEOPROTEIN PROTEIN MPP10"/>
    <property type="match status" value="1"/>
</dbReference>
<evidence type="ECO:0000256" key="2">
    <source>
        <dbReference type="ARBA" id="ARBA00022517"/>
    </source>
</evidence>
<feature type="domain" description="T-SNARE coiled-coil homology" evidence="8">
    <location>
        <begin position="1099"/>
        <end position="1161"/>
    </location>
</feature>
<keyword evidence="5" id="KW-0687">Ribonucleoprotein</keyword>
<dbReference type="SUPFAM" id="SSF58038">
    <property type="entry name" value="SNARE fusion complex"/>
    <property type="match status" value="2"/>
</dbReference>
<evidence type="ECO:0000313" key="10">
    <source>
        <dbReference type="Proteomes" id="UP000308199"/>
    </source>
</evidence>
<feature type="compositionally biased region" description="Acidic residues" evidence="7">
    <location>
        <begin position="220"/>
        <end position="229"/>
    </location>
</feature>
<name>A0A4S4L6A2_9AGAM</name>
<dbReference type="OrthoDB" id="445326at2759"/>
<feature type="compositionally biased region" description="Low complexity" evidence="7">
    <location>
        <begin position="778"/>
        <end position="788"/>
    </location>
</feature>
<evidence type="ECO:0000313" key="9">
    <source>
        <dbReference type="EMBL" id="THH06925.1"/>
    </source>
</evidence>
<organism evidence="9 10">
    <name type="scientific">Phellinidium pouzarii</name>
    <dbReference type="NCBI Taxonomy" id="167371"/>
    <lineage>
        <taxon>Eukaryota</taxon>
        <taxon>Fungi</taxon>
        <taxon>Dikarya</taxon>
        <taxon>Basidiomycota</taxon>
        <taxon>Agaricomycotina</taxon>
        <taxon>Agaricomycetes</taxon>
        <taxon>Hymenochaetales</taxon>
        <taxon>Hymenochaetaceae</taxon>
        <taxon>Phellinidium</taxon>
    </lineage>
</organism>
<reference evidence="9 10" key="1">
    <citation type="submission" date="2019-02" db="EMBL/GenBank/DDBJ databases">
        <title>Genome sequencing of the rare red list fungi Phellinidium pouzarii.</title>
        <authorList>
            <person name="Buettner E."/>
            <person name="Kellner H."/>
        </authorList>
    </citation>
    <scope>NUCLEOTIDE SEQUENCE [LARGE SCALE GENOMIC DNA]</scope>
    <source>
        <strain evidence="9 10">DSM 108285</strain>
    </source>
</reference>
<feature type="compositionally biased region" description="Acidic residues" evidence="7">
    <location>
        <begin position="152"/>
        <end position="171"/>
    </location>
</feature>
<evidence type="ECO:0000256" key="5">
    <source>
        <dbReference type="ARBA" id="ARBA00023274"/>
    </source>
</evidence>
<evidence type="ECO:0000256" key="1">
    <source>
        <dbReference type="ARBA" id="ARBA00004604"/>
    </source>
</evidence>
<feature type="compositionally biased region" description="Acidic residues" evidence="7">
    <location>
        <begin position="290"/>
        <end position="299"/>
    </location>
</feature>
<dbReference type="InterPro" id="IPR000727">
    <property type="entry name" value="T_SNARE_dom"/>
</dbReference>
<dbReference type="GO" id="GO:0006364">
    <property type="term" value="P:rRNA processing"/>
    <property type="evidence" value="ECO:0007669"/>
    <property type="project" value="UniProtKB-KW"/>
</dbReference>
<accession>A0A4S4L6A2</accession>
<feature type="region of interest" description="Disordered" evidence="7">
    <location>
        <begin position="145"/>
        <end position="246"/>
    </location>
</feature>
<evidence type="ECO:0000256" key="7">
    <source>
        <dbReference type="SAM" id="MobiDB-lite"/>
    </source>
</evidence>
<feature type="region of interest" description="Disordered" evidence="7">
    <location>
        <begin position="274"/>
        <end position="349"/>
    </location>
</feature>
<proteinExistence type="inferred from homology"/>
<keyword evidence="4" id="KW-0539">Nucleus</keyword>
<feature type="compositionally biased region" description="Acidic residues" evidence="7">
    <location>
        <begin position="187"/>
        <end position="213"/>
    </location>
</feature>
<keyword evidence="3" id="KW-0698">rRNA processing</keyword>
<dbReference type="GO" id="GO:0032040">
    <property type="term" value="C:small-subunit processome"/>
    <property type="evidence" value="ECO:0007669"/>
    <property type="project" value="TreeGrafter"/>
</dbReference>